<comment type="function">
    <text evidence="6">Specifically methylates the N4 position of cytidine in position 1402 (C1402) of 16S rRNA.</text>
</comment>
<gene>
    <name evidence="6" type="primary">rsmH</name>
    <name evidence="7" type="ORF">A2W52_04835</name>
</gene>
<dbReference type="NCBIfam" id="TIGR00006">
    <property type="entry name" value="16S rRNA (cytosine(1402)-N(4))-methyltransferase RsmH"/>
    <property type="match status" value="1"/>
</dbReference>
<dbReference type="HAMAP" id="MF_01007">
    <property type="entry name" value="16SrRNA_methyltr_H"/>
    <property type="match status" value="1"/>
</dbReference>
<dbReference type="EMBL" id="MHRJ01000026">
    <property type="protein sequence ID" value="OHA22368.1"/>
    <property type="molecule type" value="Genomic_DNA"/>
</dbReference>
<evidence type="ECO:0000313" key="8">
    <source>
        <dbReference type="Proteomes" id="UP000176493"/>
    </source>
</evidence>
<keyword evidence="6" id="KW-0963">Cytoplasm</keyword>
<dbReference type="GO" id="GO:0071424">
    <property type="term" value="F:rRNA (cytosine-N4-)-methyltransferase activity"/>
    <property type="evidence" value="ECO:0007669"/>
    <property type="project" value="UniProtKB-UniRule"/>
</dbReference>
<feature type="binding site" evidence="6">
    <location>
        <position position="114"/>
    </location>
    <ligand>
        <name>S-adenosyl-L-methionine</name>
        <dbReference type="ChEBI" id="CHEBI:59789"/>
    </ligand>
</feature>
<dbReference type="EC" id="2.1.1.199" evidence="6"/>
<feature type="binding site" evidence="6">
    <location>
        <position position="121"/>
    </location>
    <ligand>
        <name>S-adenosyl-L-methionine</name>
        <dbReference type="ChEBI" id="CHEBI:59789"/>
    </ligand>
</feature>
<dbReference type="InterPro" id="IPR029063">
    <property type="entry name" value="SAM-dependent_MTases_sf"/>
</dbReference>
<proteinExistence type="inferred from homology"/>
<keyword evidence="3 6" id="KW-0489">Methyltransferase</keyword>
<dbReference type="PIRSF" id="PIRSF004486">
    <property type="entry name" value="MraW"/>
    <property type="match status" value="1"/>
</dbReference>
<dbReference type="PANTHER" id="PTHR11265:SF0">
    <property type="entry name" value="12S RRNA N4-METHYLCYTIDINE METHYLTRANSFERASE"/>
    <property type="match status" value="1"/>
</dbReference>
<evidence type="ECO:0000256" key="6">
    <source>
        <dbReference type="HAMAP-Rule" id="MF_01007"/>
    </source>
</evidence>
<dbReference type="SUPFAM" id="SSF81799">
    <property type="entry name" value="Putative methyltransferase TM0872, insert domain"/>
    <property type="match status" value="1"/>
</dbReference>
<evidence type="ECO:0000256" key="2">
    <source>
        <dbReference type="ARBA" id="ARBA00022552"/>
    </source>
</evidence>
<dbReference type="Gene3D" id="1.10.150.170">
    <property type="entry name" value="Putative methyltransferase TM0872, insert domain"/>
    <property type="match status" value="1"/>
</dbReference>
<evidence type="ECO:0000256" key="5">
    <source>
        <dbReference type="ARBA" id="ARBA00022691"/>
    </source>
</evidence>
<organism evidence="7 8">
    <name type="scientific">Candidatus Taylorbacteria bacterium RIFCSPHIGHO2_02_49_25</name>
    <dbReference type="NCBI Taxonomy" id="1802305"/>
    <lineage>
        <taxon>Bacteria</taxon>
        <taxon>Candidatus Tayloriibacteriota</taxon>
    </lineage>
</organism>
<name>A0A1G2MEP6_9BACT</name>
<comment type="similarity">
    <text evidence="1 6">Belongs to the methyltransferase superfamily. RsmH family.</text>
</comment>
<comment type="subcellular location">
    <subcellularLocation>
        <location evidence="6">Cytoplasm</location>
    </subcellularLocation>
</comment>
<dbReference type="GO" id="GO:0005737">
    <property type="term" value="C:cytoplasm"/>
    <property type="evidence" value="ECO:0007669"/>
    <property type="project" value="UniProtKB-SubCell"/>
</dbReference>
<protein>
    <recommendedName>
        <fullName evidence="6">Ribosomal RNA small subunit methyltransferase H</fullName>
        <ecNumber evidence="6">2.1.1.199</ecNumber>
    </recommendedName>
    <alternativeName>
        <fullName evidence="6">16S rRNA m(4)C1402 methyltransferase</fullName>
    </alternativeName>
    <alternativeName>
        <fullName evidence="6">rRNA (cytosine-N(4)-)-methyltransferase RsmH</fullName>
    </alternativeName>
</protein>
<dbReference type="AlphaFoldDB" id="A0A1G2MEP6"/>
<dbReference type="Pfam" id="PF01795">
    <property type="entry name" value="Methyltransf_5"/>
    <property type="match status" value="1"/>
</dbReference>
<dbReference type="Proteomes" id="UP000176493">
    <property type="component" value="Unassembled WGS sequence"/>
</dbReference>
<evidence type="ECO:0000256" key="4">
    <source>
        <dbReference type="ARBA" id="ARBA00022679"/>
    </source>
</evidence>
<comment type="caution">
    <text evidence="7">The sequence shown here is derived from an EMBL/GenBank/DDBJ whole genome shotgun (WGS) entry which is preliminary data.</text>
</comment>
<keyword evidence="2 6" id="KW-0698">rRNA processing</keyword>
<sequence length="315" mass="35082">MVHQSVLLQEVVEGLRGERGEVILDATVGGGGHTEALCGKLCGNAENGNTAATTFVCLDADEDAVERSRQRLLNFTREGKRAHCRFLFRQINYRHLDQALREFGISGINRAFFDLGFSSFQLEESGRGFSFMRDEPLLMTFAKDSNTDAVTAETILNEWKEETLVTLLKGYGEERYAKRIAGAIIAARAKTPIRTTGELRAIIESAISRHRKVHPATKTFQALRIAVNDEFRGLTEGLSKAWDALLPGGRIAVISFHSLEDRAVKNFFRELDKTGVGTAITKKPIVPSGDELTRNPRSRSAKLRILEKTRAYVQQ</sequence>
<evidence type="ECO:0000256" key="3">
    <source>
        <dbReference type="ARBA" id="ARBA00022603"/>
    </source>
</evidence>
<feature type="binding site" evidence="6">
    <location>
        <begin position="31"/>
        <end position="33"/>
    </location>
    <ligand>
        <name>S-adenosyl-L-methionine</name>
        <dbReference type="ChEBI" id="CHEBI:59789"/>
    </ligand>
</feature>
<feature type="binding site" evidence="6">
    <location>
        <position position="59"/>
    </location>
    <ligand>
        <name>S-adenosyl-L-methionine</name>
        <dbReference type="ChEBI" id="CHEBI:59789"/>
    </ligand>
</feature>
<feature type="binding site" evidence="6">
    <location>
        <position position="93"/>
    </location>
    <ligand>
        <name>S-adenosyl-L-methionine</name>
        <dbReference type="ChEBI" id="CHEBI:59789"/>
    </ligand>
</feature>
<dbReference type="InterPro" id="IPR023397">
    <property type="entry name" value="SAM-dep_MeTrfase_MraW_recog"/>
</dbReference>
<reference evidence="7 8" key="1">
    <citation type="journal article" date="2016" name="Nat. Commun.">
        <title>Thousands of microbial genomes shed light on interconnected biogeochemical processes in an aquifer system.</title>
        <authorList>
            <person name="Anantharaman K."/>
            <person name="Brown C.T."/>
            <person name="Hug L.A."/>
            <person name="Sharon I."/>
            <person name="Castelle C.J."/>
            <person name="Probst A.J."/>
            <person name="Thomas B.C."/>
            <person name="Singh A."/>
            <person name="Wilkins M.J."/>
            <person name="Karaoz U."/>
            <person name="Brodie E.L."/>
            <person name="Williams K.H."/>
            <person name="Hubbard S.S."/>
            <person name="Banfield J.F."/>
        </authorList>
    </citation>
    <scope>NUCLEOTIDE SEQUENCE [LARGE SCALE GENOMIC DNA]</scope>
</reference>
<keyword evidence="5 6" id="KW-0949">S-adenosyl-L-methionine</keyword>
<dbReference type="SUPFAM" id="SSF53335">
    <property type="entry name" value="S-adenosyl-L-methionine-dependent methyltransferases"/>
    <property type="match status" value="1"/>
</dbReference>
<keyword evidence="4 6" id="KW-0808">Transferase</keyword>
<accession>A0A1G2MEP6</accession>
<dbReference type="PANTHER" id="PTHR11265">
    <property type="entry name" value="S-ADENOSYL-METHYLTRANSFERASE MRAW"/>
    <property type="match status" value="1"/>
</dbReference>
<dbReference type="GO" id="GO:0070475">
    <property type="term" value="P:rRNA base methylation"/>
    <property type="evidence" value="ECO:0007669"/>
    <property type="project" value="UniProtKB-UniRule"/>
</dbReference>
<evidence type="ECO:0000256" key="1">
    <source>
        <dbReference type="ARBA" id="ARBA00010396"/>
    </source>
</evidence>
<dbReference type="Gene3D" id="3.40.50.150">
    <property type="entry name" value="Vaccinia Virus protein VP39"/>
    <property type="match status" value="1"/>
</dbReference>
<dbReference type="InterPro" id="IPR002903">
    <property type="entry name" value="RsmH"/>
</dbReference>
<comment type="catalytic activity">
    <reaction evidence="6">
        <text>cytidine(1402) in 16S rRNA + S-adenosyl-L-methionine = N(4)-methylcytidine(1402) in 16S rRNA + S-adenosyl-L-homocysteine + H(+)</text>
        <dbReference type="Rhea" id="RHEA:42928"/>
        <dbReference type="Rhea" id="RHEA-COMP:10286"/>
        <dbReference type="Rhea" id="RHEA-COMP:10287"/>
        <dbReference type="ChEBI" id="CHEBI:15378"/>
        <dbReference type="ChEBI" id="CHEBI:57856"/>
        <dbReference type="ChEBI" id="CHEBI:59789"/>
        <dbReference type="ChEBI" id="CHEBI:74506"/>
        <dbReference type="ChEBI" id="CHEBI:82748"/>
        <dbReference type="EC" id="2.1.1.199"/>
    </reaction>
</comment>
<evidence type="ECO:0000313" key="7">
    <source>
        <dbReference type="EMBL" id="OHA22368.1"/>
    </source>
</evidence>